<dbReference type="SMART" id="SM01088">
    <property type="entry name" value="Col_cuticle_N"/>
    <property type="match status" value="1"/>
</dbReference>
<evidence type="ECO:0000256" key="2">
    <source>
        <dbReference type="SAM" id="Phobius"/>
    </source>
</evidence>
<sequence length="157" mass="17938">MTMAQLYEKESEESKRLRKVTFIAVLISTTAVLSSVVTLPMVYSYIQAMQTHMSGELDHCRAKTRDLWVEVFAAQDSLNVRRTQGKSEAREARTLLNPLDRLQNEQRMQKRNHKGLRGQLAAPVNKGHLDLQVHQVKMRLTEWTAHQAETEHQGGTA</sequence>
<protein>
    <submittedName>
        <fullName evidence="4">Nematode cuticle collagen domain protein</fullName>
    </submittedName>
</protein>
<proteinExistence type="predicted"/>
<feature type="transmembrane region" description="Helical" evidence="2">
    <location>
        <begin position="20"/>
        <end position="43"/>
    </location>
</feature>
<gene>
    <name evidence="4" type="ORF">TELCIR_01353</name>
</gene>
<keyword evidence="2" id="KW-0812">Transmembrane</keyword>
<keyword evidence="2" id="KW-1133">Transmembrane helix</keyword>
<evidence type="ECO:0000256" key="1">
    <source>
        <dbReference type="ARBA" id="ARBA00022737"/>
    </source>
</evidence>
<dbReference type="GO" id="GO:0005581">
    <property type="term" value="C:collagen trimer"/>
    <property type="evidence" value="ECO:0007669"/>
    <property type="project" value="UniProtKB-KW"/>
</dbReference>
<dbReference type="GO" id="GO:0042302">
    <property type="term" value="F:structural constituent of cuticle"/>
    <property type="evidence" value="ECO:0007669"/>
    <property type="project" value="InterPro"/>
</dbReference>
<name>A0A2G9V241_TELCI</name>
<evidence type="ECO:0000313" key="4">
    <source>
        <dbReference type="EMBL" id="PIO76569.1"/>
    </source>
</evidence>
<organism evidence="4 5">
    <name type="scientific">Teladorsagia circumcincta</name>
    <name type="common">Brown stomach worm</name>
    <name type="synonym">Ostertagia circumcincta</name>
    <dbReference type="NCBI Taxonomy" id="45464"/>
    <lineage>
        <taxon>Eukaryota</taxon>
        <taxon>Metazoa</taxon>
        <taxon>Ecdysozoa</taxon>
        <taxon>Nematoda</taxon>
        <taxon>Chromadorea</taxon>
        <taxon>Rhabditida</taxon>
        <taxon>Rhabditina</taxon>
        <taxon>Rhabditomorpha</taxon>
        <taxon>Strongyloidea</taxon>
        <taxon>Trichostrongylidae</taxon>
        <taxon>Teladorsagia</taxon>
    </lineage>
</organism>
<evidence type="ECO:0000259" key="3">
    <source>
        <dbReference type="SMART" id="SM01088"/>
    </source>
</evidence>
<dbReference type="EMBL" id="KZ345042">
    <property type="protein sequence ID" value="PIO76569.1"/>
    <property type="molecule type" value="Genomic_DNA"/>
</dbReference>
<feature type="domain" description="Nematode cuticle collagen N-terminal" evidence="3">
    <location>
        <begin position="19"/>
        <end position="71"/>
    </location>
</feature>
<evidence type="ECO:0000313" key="5">
    <source>
        <dbReference type="Proteomes" id="UP000230423"/>
    </source>
</evidence>
<accession>A0A2G9V241</accession>
<reference evidence="4 5" key="1">
    <citation type="submission" date="2015-09" db="EMBL/GenBank/DDBJ databases">
        <title>Draft genome of the parasitic nematode Teladorsagia circumcincta isolate WARC Sus (inbred).</title>
        <authorList>
            <person name="Mitreva M."/>
        </authorList>
    </citation>
    <scope>NUCLEOTIDE SEQUENCE [LARGE SCALE GENOMIC DNA]</scope>
    <source>
        <strain evidence="4 5">S</strain>
    </source>
</reference>
<keyword evidence="5" id="KW-1185">Reference proteome</keyword>
<dbReference type="Pfam" id="PF01484">
    <property type="entry name" value="Col_cuticle_N"/>
    <property type="match status" value="1"/>
</dbReference>
<keyword evidence="4" id="KW-0176">Collagen</keyword>
<dbReference type="Proteomes" id="UP000230423">
    <property type="component" value="Unassembled WGS sequence"/>
</dbReference>
<dbReference type="OrthoDB" id="5983381at2759"/>
<dbReference type="InterPro" id="IPR002486">
    <property type="entry name" value="Col_cuticle_N"/>
</dbReference>
<keyword evidence="2" id="KW-0472">Membrane</keyword>
<dbReference type="AlphaFoldDB" id="A0A2G9V241"/>
<keyword evidence="1" id="KW-0677">Repeat</keyword>